<evidence type="ECO:0000256" key="2">
    <source>
        <dbReference type="SAM" id="MobiDB-lite"/>
    </source>
</evidence>
<feature type="compositionally biased region" description="Low complexity" evidence="2">
    <location>
        <begin position="123"/>
        <end position="148"/>
    </location>
</feature>
<sequence length="381" mass="41491">PLEDLGLLALSPSSSTIPIAVVQIHPYVKSVIALSKLSKMDPTSRYNSLPSNPNIQSYRPQSSRIRFPAPTSVHQYGSEGFVKENPPMSGSSASPMANWDGSSDIGTNPSSSTQRYTSAGFTNHSISDGYHSSSTSSLLDTSSSNPSGTQPYTASGFTVHSGPNTHRIQIISAPHPLFHAVAEDDISTQYTTLSDNGGEEDESVSNAFTPGTSPTTPSEFTHNCTCNEPWDGSDMDWEPTRSAAIIDTSRSGMSRDEICGECDRLERRVEEQDKIITELRLRLRKLRRKRASFDDDCLRNDGGGDGSERREMRQGQKSGCDRCTVIDSDEVQKLLRLKQWLAEGFSLIAAEGIMDGGVGKLEGKLSGFSSNFKVGLRTEEH</sequence>
<feature type="compositionally biased region" description="Low complexity" evidence="2">
    <location>
        <begin position="86"/>
        <end position="97"/>
    </location>
</feature>
<proteinExistence type="predicted"/>
<dbReference type="Proteomes" id="UP000298138">
    <property type="component" value="Unassembled WGS sequence"/>
</dbReference>
<feature type="region of interest" description="Disordered" evidence="2">
    <location>
        <begin position="191"/>
        <end position="222"/>
    </location>
</feature>
<evidence type="ECO:0000313" key="4">
    <source>
        <dbReference type="Proteomes" id="UP000298138"/>
    </source>
</evidence>
<feature type="compositionally biased region" description="Polar residues" evidence="2">
    <location>
        <begin position="204"/>
        <end position="222"/>
    </location>
</feature>
<dbReference type="AlphaFoldDB" id="A0A4S2MJB4"/>
<accession>A0A4S2MJB4</accession>
<feature type="coiled-coil region" evidence="1">
    <location>
        <begin position="262"/>
        <end position="296"/>
    </location>
</feature>
<protein>
    <submittedName>
        <fullName evidence="3">Uncharacterized protein</fullName>
    </submittedName>
</protein>
<feature type="non-terminal residue" evidence="3">
    <location>
        <position position="1"/>
    </location>
</feature>
<keyword evidence="1" id="KW-0175">Coiled coil</keyword>
<reference evidence="3 4" key="1">
    <citation type="submission" date="2019-04" db="EMBL/GenBank/DDBJ databases">
        <title>Comparative genomics and transcriptomics to analyze fruiting body development in filamentous ascomycetes.</title>
        <authorList>
            <consortium name="DOE Joint Genome Institute"/>
            <person name="Lutkenhaus R."/>
            <person name="Traeger S."/>
            <person name="Breuer J."/>
            <person name="Kuo A."/>
            <person name="Lipzen A."/>
            <person name="Pangilinan J."/>
            <person name="Dilworth D."/>
            <person name="Sandor L."/>
            <person name="Poggeler S."/>
            <person name="Barry K."/>
            <person name="Grigoriev I.V."/>
            <person name="Nowrousian M."/>
        </authorList>
    </citation>
    <scope>NUCLEOTIDE SEQUENCE [LARGE SCALE GENOMIC DNA]</scope>
    <source>
        <strain evidence="3 4">CBS 389.68</strain>
    </source>
</reference>
<name>A0A4S2MJB4_9PEZI</name>
<feature type="compositionally biased region" description="Polar residues" evidence="2">
    <location>
        <begin position="149"/>
        <end position="160"/>
    </location>
</feature>
<evidence type="ECO:0000313" key="3">
    <source>
        <dbReference type="EMBL" id="TGZ77061.1"/>
    </source>
</evidence>
<keyword evidence="4" id="KW-1185">Reference proteome</keyword>
<feature type="compositionally biased region" description="Polar residues" evidence="2">
    <location>
        <begin position="100"/>
        <end position="122"/>
    </location>
</feature>
<organism evidence="3 4">
    <name type="scientific">Ascodesmis nigricans</name>
    <dbReference type="NCBI Taxonomy" id="341454"/>
    <lineage>
        <taxon>Eukaryota</taxon>
        <taxon>Fungi</taxon>
        <taxon>Dikarya</taxon>
        <taxon>Ascomycota</taxon>
        <taxon>Pezizomycotina</taxon>
        <taxon>Pezizomycetes</taxon>
        <taxon>Pezizales</taxon>
        <taxon>Ascodesmidaceae</taxon>
        <taxon>Ascodesmis</taxon>
    </lineage>
</organism>
<dbReference type="EMBL" id="ML220160">
    <property type="protein sequence ID" value="TGZ77061.1"/>
    <property type="molecule type" value="Genomic_DNA"/>
</dbReference>
<dbReference type="InParanoid" id="A0A4S2MJB4"/>
<feature type="region of interest" description="Disordered" evidence="2">
    <location>
        <begin position="76"/>
        <end position="160"/>
    </location>
</feature>
<gene>
    <name evidence="3" type="ORF">EX30DRAFT_212328</name>
</gene>
<evidence type="ECO:0000256" key="1">
    <source>
        <dbReference type="SAM" id="Coils"/>
    </source>
</evidence>